<protein>
    <submittedName>
        <fullName evidence="1">Uncharacterized protein</fullName>
    </submittedName>
</protein>
<accession>A0AAV4XKY9</accession>
<organism evidence="1 2">
    <name type="scientific">Caerostris extrusa</name>
    <name type="common">Bark spider</name>
    <name type="synonym">Caerostris bankana</name>
    <dbReference type="NCBI Taxonomy" id="172846"/>
    <lineage>
        <taxon>Eukaryota</taxon>
        <taxon>Metazoa</taxon>
        <taxon>Ecdysozoa</taxon>
        <taxon>Arthropoda</taxon>
        <taxon>Chelicerata</taxon>
        <taxon>Arachnida</taxon>
        <taxon>Araneae</taxon>
        <taxon>Araneomorphae</taxon>
        <taxon>Entelegynae</taxon>
        <taxon>Araneoidea</taxon>
        <taxon>Araneidae</taxon>
        <taxon>Caerostris</taxon>
    </lineage>
</organism>
<dbReference type="Proteomes" id="UP001054945">
    <property type="component" value="Unassembled WGS sequence"/>
</dbReference>
<evidence type="ECO:0000313" key="2">
    <source>
        <dbReference type="Proteomes" id="UP001054945"/>
    </source>
</evidence>
<sequence>MNVLSCQNVNPFPYIASFYVGQEKKILDYDNVLSLKNNIKDTKLSDARKRCRMHGREESVDSLKIPINYRSDCWEKLQSQV</sequence>
<name>A0AAV4XKY9_CAEEX</name>
<gene>
    <name evidence="1" type="ORF">CEXT_338871</name>
</gene>
<keyword evidence="2" id="KW-1185">Reference proteome</keyword>
<comment type="caution">
    <text evidence="1">The sequence shown here is derived from an EMBL/GenBank/DDBJ whole genome shotgun (WGS) entry which is preliminary data.</text>
</comment>
<dbReference type="AlphaFoldDB" id="A0AAV4XKY9"/>
<reference evidence="1 2" key="1">
    <citation type="submission" date="2021-06" db="EMBL/GenBank/DDBJ databases">
        <title>Caerostris extrusa draft genome.</title>
        <authorList>
            <person name="Kono N."/>
            <person name="Arakawa K."/>
        </authorList>
    </citation>
    <scope>NUCLEOTIDE SEQUENCE [LARGE SCALE GENOMIC DNA]</scope>
</reference>
<proteinExistence type="predicted"/>
<evidence type="ECO:0000313" key="1">
    <source>
        <dbReference type="EMBL" id="GIY95342.1"/>
    </source>
</evidence>
<dbReference type="EMBL" id="BPLR01000507">
    <property type="protein sequence ID" value="GIY95342.1"/>
    <property type="molecule type" value="Genomic_DNA"/>
</dbReference>